<reference evidence="6" key="1">
    <citation type="journal article" date="2019" name="Int. J. Syst. Evol. Microbiol.">
        <title>The Global Catalogue of Microorganisms (GCM) 10K type strain sequencing project: providing services to taxonomists for standard genome sequencing and annotation.</title>
        <authorList>
            <consortium name="The Broad Institute Genomics Platform"/>
            <consortium name="The Broad Institute Genome Sequencing Center for Infectious Disease"/>
            <person name="Wu L."/>
            <person name="Ma J."/>
        </authorList>
    </citation>
    <scope>NUCLEOTIDE SEQUENCE [LARGE SCALE GENOMIC DNA]</scope>
    <source>
        <strain evidence="6">JCM 4816</strain>
    </source>
</reference>
<dbReference type="PROSITE" id="PS50949">
    <property type="entry name" value="HTH_GNTR"/>
    <property type="match status" value="1"/>
</dbReference>
<dbReference type="InterPro" id="IPR036390">
    <property type="entry name" value="WH_DNA-bd_sf"/>
</dbReference>
<evidence type="ECO:0000313" key="6">
    <source>
        <dbReference type="Proteomes" id="UP001596174"/>
    </source>
</evidence>
<comment type="caution">
    <text evidence="5">The sequence shown here is derived from an EMBL/GenBank/DDBJ whole genome shotgun (WGS) entry which is preliminary data.</text>
</comment>
<gene>
    <name evidence="5" type="ORF">ACFP3V_14665</name>
</gene>
<keyword evidence="1" id="KW-0805">Transcription regulation</keyword>
<sequence length="130" mass="14104">MSLSPDESEPASRQVANAIRAEIQSGELGAGAKLLSVRKLAEKYNVAPMTAQSAVEILRAENLVYTSPGRGSFVRAEAAEAPREPQGSAEFVTITKHLRQLEKTVEGLTERLAALEEKVSDRRGASRRSR</sequence>
<keyword evidence="3" id="KW-0804">Transcription</keyword>
<keyword evidence="2" id="KW-0238">DNA-binding</keyword>
<organism evidence="5 6">
    <name type="scientific">Streptacidiphilus monticola</name>
    <dbReference type="NCBI Taxonomy" id="2161674"/>
    <lineage>
        <taxon>Bacteria</taxon>
        <taxon>Bacillati</taxon>
        <taxon>Actinomycetota</taxon>
        <taxon>Actinomycetes</taxon>
        <taxon>Kitasatosporales</taxon>
        <taxon>Streptomycetaceae</taxon>
        <taxon>Streptacidiphilus</taxon>
    </lineage>
</organism>
<dbReference type="Gene3D" id="1.10.10.10">
    <property type="entry name" value="Winged helix-like DNA-binding domain superfamily/Winged helix DNA-binding domain"/>
    <property type="match status" value="1"/>
</dbReference>
<evidence type="ECO:0000256" key="1">
    <source>
        <dbReference type="ARBA" id="ARBA00023015"/>
    </source>
</evidence>
<evidence type="ECO:0000256" key="2">
    <source>
        <dbReference type="ARBA" id="ARBA00023125"/>
    </source>
</evidence>
<dbReference type="Pfam" id="PF00392">
    <property type="entry name" value="GntR"/>
    <property type="match status" value="1"/>
</dbReference>
<evidence type="ECO:0000259" key="4">
    <source>
        <dbReference type="PROSITE" id="PS50949"/>
    </source>
</evidence>
<evidence type="ECO:0000256" key="3">
    <source>
        <dbReference type="ARBA" id="ARBA00023163"/>
    </source>
</evidence>
<name>A0ABW1G5L8_9ACTN</name>
<evidence type="ECO:0000313" key="5">
    <source>
        <dbReference type="EMBL" id="MFC5908451.1"/>
    </source>
</evidence>
<proteinExistence type="predicted"/>
<dbReference type="SUPFAM" id="SSF46785">
    <property type="entry name" value="Winged helix' DNA-binding domain"/>
    <property type="match status" value="1"/>
</dbReference>
<dbReference type="SMART" id="SM00345">
    <property type="entry name" value="HTH_GNTR"/>
    <property type="match status" value="1"/>
</dbReference>
<dbReference type="PANTHER" id="PTHR38445">
    <property type="entry name" value="HTH-TYPE TRANSCRIPTIONAL REPRESSOR YTRA"/>
    <property type="match status" value="1"/>
</dbReference>
<dbReference type="EMBL" id="JBHSQJ010000058">
    <property type="protein sequence ID" value="MFC5908451.1"/>
    <property type="molecule type" value="Genomic_DNA"/>
</dbReference>
<dbReference type="InterPro" id="IPR036388">
    <property type="entry name" value="WH-like_DNA-bd_sf"/>
</dbReference>
<protein>
    <submittedName>
        <fullName evidence="5">GntR family transcriptional regulator</fullName>
    </submittedName>
</protein>
<dbReference type="InterPro" id="IPR000524">
    <property type="entry name" value="Tscrpt_reg_HTH_GntR"/>
</dbReference>
<feature type="domain" description="HTH gntR-type" evidence="4">
    <location>
        <begin position="9"/>
        <end position="77"/>
    </location>
</feature>
<dbReference type="PANTHER" id="PTHR38445:SF9">
    <property type="entry name" value="HTH-TYPE TRANSCRIPTIONAL REPRESSOR YTRA"/>
    <property type="match status" value="1"/>
</dbReference>
<dbReference type="CDD" id="cd07377">
    <property type="entry name" value="WHTH_GntR"/>
    <property type="match status" value="1"/>
</dbReference>
<dbReference type="Proteomes" id="UP001596174">
    <property type="component" value="Unassembled WGS sequence"/>
</dbReference>
<keyword evidence="6" id="KW-1185">Reference proteome</keyword>
<dbReference type="RefSeq" id="WP_380583448.1">
    <property type="nucleotide sequence ID" value="NZ_JBHSQJ010000058.1"/>
</dbReference>
<accession>A0ABW1G5L8</accession>